<evidence type="ECO:0000313" key="2">
    <source>
        <dbReference type="Proteomes" id="UP000001075"/>
    </source>
</evidence>
<accession>G3HUN4</accession>
<dbReference type="AlphaFoldDB" id="G3HUN4"/>
<organism evidence="1 2">
    <name type="scientific">Cricetulus griseus</name>
    <name type="common">Chinese hamster</name>
    <name type="synonym">Cricetulus barabensis griseus</name>
    <dbReference type="NCBI Taxonomy" id="10029"/>
    <lineage>
        <taxon>Eukaryota</taxon>
        <taxon>Metazoa</taxon>
        <taxon>Chordata</taxon>
        <taxon>Craniata</taxon>
        <taxon>Vertebrata</taxon>
        <taxon>Euteleostomi</taxon>
        <taxon>Mammalia</taxon>
        <taxon>Eutheria</taxon>
        <taxon>Euarchontoglires</taxon>
        <taxon>Glires</taxon>
        <taxon>Rodentia</taxon>
        <taxon>Myomorpha</taxon>
        <taxon>Muroidea</taxon>
        <taxon>Cricetidae</taxon>
        <taxon>Cricetinae</taxon>
        <taxon>Cricetulus</taxon>
    </lineage>
</organism>
<gene>
    <name evidence="1" type="ORF">I79_014647</name>
</gene>
<dbReference type="InParanoid" id="G3HUN4"/>
<protein>
    <submittedName>
        <fullName evidence="1">Uncharacterized protein</fullName>
    </submittedName>
</protein>
<dbReference type="EMBL" id="JH000744">
    <property type="protein sequence ID" value="EGV99832.1"/>
    <property type="molecule type" value="Genomic_DNA"/>
</dbReference>
<evidence type="ECO:0000313" key="1">
    <source>
        <dbReference type="EMBL" id="EGV99832.1"/>
    </source>
</evidence>
<reference evidence="2" key="1">
    <citation type="journal article" date="2011" name="Nat. Biotechnol.">
        <title>The genomic sequence of the Chinese hamster ovary (CHO)-K1 cell line.</title>
        <authorList>
            <person name="Xu X."/>
            <person name="Nagarajan H."/>
            <person name="Lewis N.E."/>
            <person name="Pan S."/>
            <person name="Cai Z."/>
            <person name="Liu X."/>
            <person name="Chen W."/>
            <person name="Xie M."/>
            <person name="Wang W."/>
            <person name="Hammond S."/>
            <person name="Andersen M.R."/>
            <person name="Neff N."/>
            <person name="Passarelli B."/>
            <person name="Koh W."/>
            <person name="Fan H.C."/>
            <person name="Wang J."/>
            <person name="Gui Y."/>
            <person name="Lee K.H."/>
            <person name="Betenbaugh M.J."/>
            <person name="Quake S.R."/>
            <person name="Famili I."/>
            <person name="Palsson B.O."/>
            <person name="Wang J."/>
        </authorList>
    </citation>
    <scope>NUCLEOTIDE SEQUENCE [LARGE SCALE GENOMIC DNA]</scope>
    <source>
        <strain evidence="2">CHO K1 cell line</strain>
    </source>
</reference>
<name>G3HUN4_CRIGR</name>
<dbReference type="Proteomes" id="UP000001075">
    <property type="component" value="Unassembled WGS sequence"/>
</dbReference>
<sequence length="73" mass="8519">MHTLTTLFTTAFSWEVAVDFREVHCSSGPLRPFWYLWLNDIQCEISNHIQSRSIKTTHIQHASIIWVCDGKTI</sequence>
<proteinExistence type="predicted"/>